<keyword evidence="4" id="KW-0804">Transcription</keyword>
<dbReference type="PROSITE" id="PS50931">
    <property type="entry name" value="HTH_LYSR"/>
    <property type="match status" value="1"/>
</dbReference>
<dbReference type="EMBL" id="JZWI01000018">
    <property type="protein sequence ID" value="KLN55262.1"/>
    <property type="molecule type" value="Genomic_DNA"/>
</dbReference>
<sequence>MIEFRQLRQFVVVAEELNFGRAAEKLHMSQPPLSVAIRNLELQVGTLLIDRSRHHVRLTPAGKVFLKDAQRLLTQAHAATERARRAAQGAEGSLSLSFVPSAALDLLPDIFKRFQRDYPTVHLQVTAETTTRQVEALRRAEVDLALVVGPLQDVPDLAFVDLQAQGFVIAVPRSHALAKQRSVKIKALAAESFIAFPAAEGAGFVAALLSACKAAGFSPRVVQEASQMQAVLTLVAGGLGIALVPASMRMLAMKDVTFLDVAETRAPPTYQLAFAYSRTNDNPVIHSFLSVASKVVSHARST</sequence>
<keyword evidence="5" id="KW-0812">Transmembrane</keyword>
<protein>
    <submittedName>
        <fullName evidence="7">Hca operon transcriptional activator</fullName>
    </submittedName>
</protein>
<dbReference type="FunFam" id="1.10.10.10:FF:000001">
    <property type="entry name" value="LysR family transcriptional regulator"/>
    <property type="match status" value="1"/>
</dbReference>
<dbReference type="Pfam" id="PF00126">
    <property type="entry name" value="HTH_1"/>
    <property type="match status" value="1"/>
</dbReference>
<dbReference type="Gene3D" id="3.40.190.10">
    <property type="entry name" value="Periplasmic binding protein-like II"/>
    <property type="match status" value="2"/>
</dbReference>
<keyword evidence="3" id="KW-0238">DNA-binding</keyword>
<dbReference type="PANTHER" id="PTHR30346:SF0">
    <property type="entry name" value="HCA OPERON TRANSCRIPTIONAL ACTIVATOR HCAR"/>
    <property type="match status" value="1"/>
</dbReference>
<proteinExistence type="inferred from homology"/>
<dbReference type="CDD" id="cd08414">
    <property type="entry name" value="PBP2_LTTR_aromatics_like"/>
    <property type="match status" value="1"/>
</dbReference>
<name>A0A0H2M3D2_VARPD</name>
<keyword evidence="2" id="KW-0805">Transcription regulation</keyword>
<dbReference type="GO" id="GO:0003677">
    <property type="term" value="F:DNA binding"/>
    <property type="evidence" value="ECO:0007669"/>
    <property type="project" value="UniProtKB-KW"/>
</dbReference>
<evidence type="ECO:0000313" key="8">
    <source>
        <dbReference type="Proteomes" id="UP000035170"/>
    </source>
</evidence>
<comment type="caution">
    <text evidence="7">The sequence shown here is derived from an EMBL/GenBank/DDBJ whole genome shotgun (WGS) entry which is preliminary data.</text>
</comment>
<dbReference type="InterPro" id="IPR005119">
    <property type="entry name" value="LysR_subst-bd"/>
</dbReference>
<dbReference type="SUPFAM" id="SSF46785">
    <property type="entry name" value="Winged helix' DNA-binding domain"/>
    <property type="match status" value="1"/>
</dbReference>
<organism evidence="7 8">
    <name type="scientific">Variovorax paradoxus</name>
    <dbReference type="NCBI Taxonomy" id="34073"/>
    <lineage>
        <taxon>Bacteria</taxon>
        <taxon>Pseudomonadati</taxon>
        <taxon>Pseudomonadota</taxon>
        <taxon>Betaproteobacteria</taxon>
        <taxon>Burkholderiales</taxon>
        <taxon>Comamonadaceae</taxon>
        <taxon>Variovorax</taxon>
    </lineage>
</organism>
<dbReference type="GO" id="GO:0032993">
    <property type="term" value="C:protein-DNA complex"/>
    <property type="evidence" value="ECO:0007669"/>
    <property type="project" value="TreeGrafter"/>
</dbReference>
<evidence type="ECO:0000256" key="3">
    <source>
        <dbReference type="ARBA" id="ARBA00023125"/>
    </source>
</evidence>
<keyword evidence="8" id="KW-1185">Reference proteome</keyword>
<dbReference type="GO" id="GO:0003700">
    <property type="term" value="F:DNA-binding transcription factor activity"/>
    <property type="evidence" value="ECO:0007669"/>
    <property type="project" value="InterPro"/>
</dbReference>
<evidence type="ECO:0000256" key="4">
    <source>
        <dbReference type="ARBA" id="ARBA00023163"/>
    </source>
</evidence>
<dbReference type="AlphaFoldDB" id="A0A0H2M3D2"/>
<dbReference type="Proteomes" id="UP000035170">
    <property type="component" value="Unassembled WGS sequence"/>
</dbReference>
<dbReference type="PANTHER" id="PTHR30346">
    <property type="entry name" value="TRANSCRIPTIONAL DUAL REGULATOR HCAR-RELATED"/>
    <property type="match status" value="1"/>
</dbReference>
<keyword evidence="5" id="KW-0472">Membrane</keyword>
<dbReference type="Gene3D" id="1.10.10.10">
    <property type="entry name" value="Winged helix-like DNA-binding domain superfamily/Winged helix DNA-binding domain"/>
    <property type="match status" value="1"/>
</dbReference>
<feature type="transmembrane region" description="Helical" evidence="5">
    <location>
        <begin position="229"/>
        <end position="248"/>
    </location>
</feature>
<feature type="domain" description="HTH lysR-type" evidence="6">
    <location>
        <begin position="2"/>
        <end position="59"/>
    </location>
</feature>
<dbReference type="InterPro" id="IPR036388">
    <property type="entry name" value="WH-like_DNA-bd_sf"/>
</dbReference>
<keyword evidence="5" id="KW-1133">Transmembrane helix</keyword>
<evidence type="ECO:0000313" key="7">
    <source>
        <dbReference type="EMBL" id="KLN55262.1"/>
    </source>
</evidence>
<dbReference type="PATRIC" id="fig|34073.19.peg.3702"/>
<evidence type="ECO:0000256" key="5">
    <source>
        <dbReference type="SAM" id="Phobius"/>
    </source>
</evidence>
<dbReference type="InterPro" id="IPR036390">
    <property type="entry name" value="WH_DNA-bd_sf"/>
</dbReference>
<evidence type="ECO:0000256" key="1">
    <source>
        <dbReference type="ARBA" id="ARBA00009437"/>
    </source>
</evidence>
<comment type="similarity">
    <text evidence="1">Belongs to the LysR transcriptional regulatory family.</text>
</comment>
<dbReference type="Pfam" id="PF03466">
    <property type="entry name" value="LysR_substrate"/>
    <property type="match status" value="1"/>
</dbReference>
<evidence type="ECO:0000259" key="6">
    <source>
        <dbReference type="PROSITE" id="PS50931"/>
    </source>
</evidence>
<dbReference type="InterPro" id="IPR000847">
    <property type="entry name" value="LysR_HTH_N"/>
</dbReference>
<reference evidence="7 8" key="1">
    <citation type="submission" date="2015-03" db="EMBL/GenBank/DDBJ databases">
        <title>Genome sequence of Variovorax paradoxus TBEA6.</title>
        <authorList>
            <person name="Poehlein A."/>
            <person name="Schuldes J."/>
            <person name="Wuebbeler J.H."/>
            <person name="Hiessl S."/>
            <person name="Steinbuechel A."/>
            <person name="Daniel R."/>
        </authorList>
    </citation>
    <scope>NUCLEOTIDE SEQUENCE [LARGE SCALE GENOMIC DNA]</scope>
    <source>
        <strain evidence="7 8">TBEA6</strain>
    </source>
</reference>
<dbReference type="PRINTS" id="PR00039">
    <property type="entry name" value="HTHLYSR"/>
</dbReference>
<dbReference type="RefSeq" id="WP_047785495.1">
    <property type="nucleotide sequence ID" value="NZ_JZWI01000018.1"/>
</dbReference>
<accession>A0A0H2M3D2</accession>
<dbReference type="SUPFAM" id="SSF53850">
    <property type="entry name" value="Periplasmic binding protein-like II"/>
    <property type="match status" value="1"/>
</dbReference>
<feature type="transmembrane region" description="Helical" evidence="5">
    <location>
        <begin position="188"/>
        <end position="209"/>
    </location>
</feature>
<gene>
    <name evidence="7" type="primary">hcaR5</name>
    <name evidence="7" type="ORF">VPARA_36140</name>
</gene>
<evidence type="ECO:0000256" key="2">
    <source>
        <dbReference type="ARBA" id="ARBA00023015"/>
    </source>
</evidence>